<dbReference type="InterPro" id="IPR006910">
    <property type="entry name" value="Rad21_Rec8_N"/>
</dbReference>
<organism evidence="6 7">
    <name type="scientific">Neofusicoccum ribis</name>
    <dbReference type="NCBI Taxonomy" id="45134"/>
    <lineage>
        <taxon>Eukaryota</taxon>
        <taxon>Fungi</taxon>
        <taxon>Dikarya</taxon>
        <taxon>Ascomycota</taxon>
        <taxon>Pezizomycotina</taxon>
        <taxon>Dothideomycetes</taxon>
        <taxon>Dothideomycetes incertae sedis</taxon>
        <taxon>Botryosphaeriales</taxon>
        <taxon>Botryosphaeriaceae</taxon>
        <taxon>Neofusicoccum</taxon>
    </lineage>
</organism>
<evidence type="ECO:0000313" key="7">
    <source>
        <dbReference type="Proteomes" id="UP001521116"/>
    </source>
</evidence>
<name>A0ABR3SWS3_9PEZI</name>
<dbReference type="Proteomes" id="UP001521116">
    <property type="component" value="Unassembled WGS sequence"/>
</dbReference>
<dbReference type="PANTHER" id="PTHR12585:SF70">
    <property type="entry name" value="RAD21_REC8 N TERMINAL DOMAIN PROTEIN (AFU_ORTHOLOGUE AFUA_6G02900)"/>
    <property type="match status" value="1"/>
</dbReference>
<dbReference type="EMBL" id="JAJVDC020000038">
    <property type="protein sequence ID" value="KAL1631775.1"/>
    <property type="molecule type" value="Genomic_DNA"/>
</dbReference>
<evidence type="ECO:0000313" key="6">
    <source>
        <dbReference type="EMBL" id="KAL1631775.1"/>
    </source>
</evidence>
<feature type="region of interest" description="Disordered" evidence="3">
    <location>
        <begin position="223"/>
        <end position="268"/>
    </location>
</feature>
<proteinExistence type="predicted"/>
<evidence type="ECO:0000256" key="3">
    <source>
        <dbReference type="SAM" id="MobiDB-lite"/>
    </source>
</evidence>
<accession>A0ABR3SWS3</accession>
<feature type="region of interest" description="Disordered" evidence="3">
    <location>
        <begin position="415"/>
        <end position="468"/>
    </location>
</feature>
<feature type="domain" description="Rad21/Rec8-like protein N-terminal" evidence="5">
    <location>
        <begin position="10"/>
        <end position="95"/>
    </location>
</feature>
<evidence type="ECO:0000256" key="1">
    <source>
        <dbReference type="ARBA" id="ARBA00004123"/>
    </source>
</evidence>
<comment type="subcellular location">
    <subcellularLocation>
        <location evidence="1">Nucleus</location>
    </subcellularLocation>
</comment>
<dbReference type="CDD" id="cd21789">
    <property type="entry name" value="Rad21_Rec8_M_SpRec8p-like"/>
    <property type="match status" value="1"/>
</dbReference>
<keyword evidence="7" id="KW-1185">Reference proteome</keyword>
<feature type="compositionally biased region" description="Low complexity" evidence="3">
    <location>
        <begin position="511"/>
        <end position="526"/>
    </location>
</feature>
<protein>
    <submittedName>
        <fullName evidence="6">R8 protein</fullName>
    </submittedName>
</protein>
<dbReference type="InterPro" id="IPR006909">
    <property type="entry name" value="Rad21/Rec8_C_eu"/>
</dbReference>
<dbReference type="Pfam" id="PF04825">
    <property type="entry name" value="Rad21_Rec8_N"/>
    <property type="match status" value="1"/>
</dbReference>
<sequence>MLLVATLGSKSVTTKKVTRKAILNVNVPKACDTIIEPEVPLALRLQSSLLYGVSKVYSQQCSYVLADAQSMQNHVRTALMQITRDTELDPEAGRARPDQLVLEDDPSFLPDFALAPLELDDASDLDLPTLTRSSSLSSPRRSRSPRKEITLEEQDGGPVFGIQVPSSDSHSFGDIGGFIVPGDDGPGTKVPGGSPLRVEDEGFEPLVDFGFDAEGNLIEHVSSSHLQKTPATVPRPGLPSSSAASARVRKEHEEAQQQGAEYGDIMDANMPIEDDEVDLLPEAEALPSTRDRPSSPSGRFLTEEEIMESSSVVQAPMRSKAKRRIIPMDRTMELRNTDLANWMNDYVDNMREAGKNKQALRAFRQAKKNAEYWVLGLGIGGIGAIVNGTGLTGPLDMFRGDALLLSLGIDRNAAKKRGHQAIDQDEESSNGERRVRRRSEEDEVGRGDVDMEDGGVVNAEEEDVEVPREAEQEMDARDYSQLFPWNVTASVRNSSLAPSARRALGFGGSGISSSAGGASGMVGSLGRRSRMVSESPLHGRGPPGNLAPLPSSEANNYGNDTLGGIGGDISVGGDDDFELYGVAAGVDTQTANESQITQTAFAKEMENFGMFIFDSLREKEEAAAAEGIEPAGINEILFEDALPPETTTRIVAAQGFMHLLALATHGRVSARQNEPFAEIGMSLPHAHEVEPVV</sequence>
<reference evidence="6 7" key="1">
    <citation type="submission" date="2024-02" db="EMBL/GenBank/DDBJ databases">
        <title>De novo assembly and annotation of 12 fungi associated with fruit tree decline syndrome in Ontario, Canada.</title>
        <authorList>
            <person name="Sulman M."/>
            <person name="Ellouze W."/>
            <person name="Ilyukhin E."/>
        </authorList>
    </citation>
    <scope>NUCLEOTIDE SEQUENCE [LARGE SCALE GENOMIC DNA]</scope>
    <source>
        <strain evidence="6 7">M1-105</strain>
    </source>
</reference>
<feature type="compositionally biased region" description="Low complexity" evidence="3">
    <location>
        <begin position="125"/>
        <end position="139"/>
    </location>
</feature>
<dbReference type="InterPro" id="IPR039781">
    <property type="entry name" value="Rad21/Rec8-like"/>
</dbReference>
<comment type="caution">
    <text evidence="6">The sequence shown here is derived from an EMBL/GenBank/DDBJ whole genome shotgun (WGS) entry which is preliminary data.</text>
</comment>
<gene>
    <name evidence="6" type="primary">rec8</name>
    <name evidence="6" type="ORF">SLS56_004296</name>
</gene>
<dbReference type="PANTHER" id="PTHR12585">
    <property type="entry name" value="SCC1 / RAD21 FAMILY MEMBER"/>
    <property type="match status" value="1"/>
</dbReference>
<feature type="domain" description="Rad21/Rec8-like protein C-terminal eukaryotic" evidence="4">
    <location>
        <begin position="640"/>
        <end position="680"/>
    </location>
</feature>
<evidence type="ECO:0000256" key="2">
    <source>
        <dbReference type="ARBA" id="ARBA00023242"/>
    </source>
</evidence>
<keyword evidence="2" id="KW-0539">Nucleus</keyword>
<feature type="compositionally biased region" description="Basic and acidic residues" evidence="3">
    <location>
        <begin position="430"/>
        <end position="449"/>
    </location>
</feature>
<feature type="region of interest" description="Disordered" evidence="3">
    <location>
        <begin position="125"/>
        <end position="158"/>
    </location>
</feature>
<feature type="region of interest" description="Disordered" evidence="3">
    <location>
        <begin position="510"/>
        <end position="560"/>
    </location>
</feature>
<evidence type="ECO:0000259" key="4">
    <source>
        <dbReference type="Pfam" id="PF04824"/>
    </source>
</evidence>
<dbReference type="Pfam" id="PF04824">
    <property type="entry name" value="Rad21_Rec8"/>
    <property type="match status" value="1"/>
</dbReference>
<evidence type="ECO:0000259" key="5">
    <source>
        <dbReference type="Pfam" id="PF04825"/>
    </source>
</evidence>